<feature type="domain" description="FHA" evidence="2">
    <location>
        <begin position="135"/>
        <end position="207"/>
    </location>
</feature>
<dbReference type="OrthoDB" id="687730at2759"/>
<sequence>MQMGGKTGGFRKESRFIRSKILGSFLGRERPVNSPTYDPVVDSLGQGIPQGRSLGGATSDVSSIEPDTTSPNNTTRRYVAAAVSTPHKPVLQHADSPQSASSPFYPVRLVPHLGSRSPFYFKAITRNMRVGGPVLRIGRFTDNGGYDNDDPHLFKLGFKSKVMSRAHAELWLEARSGSDASLVPGVPKLFIRDTRSSSGTFLNDTRLATAGDESRPFELKDGDLLQMGVDFQGGIENAHKSVKIRIELDCEWQTAPAIDEQISDIELLDTTLPPAPGVDLSLPASPVVDLTVTHSSGNEQPQLQDPITPVIHEEKSNTGLGFQVDDVRR</sequence>
<evidence type="ECO:0000256" key="1">
    <source>
        <dbReference type="SAM" id="MobiDB-lite"/>
    </source>
</evidence>
<evidence type="ECO:0000259" key="2">
    <source>
        <dbReference type="PROSITE" id="PS50006"/>
    </source>
</evidence>
<evidence type="ECO:0000313" key="3">
    <source>
        <dbReference type="EMBL" id="KAF9068192.1"/>
    </source>
</evidence>
<proteinExistence type="predicted"/>
<accession>A0A9P5U6V7</accession>
<dbReference type="PROSITE" id="PS50006">
    <property type="entry name" value="FHA_DOMAIN"/>
    <property type="match status" value="1"/>
</dbReference>
<evidence type="ECO:0000313" key="4">
    <source>
        <dbReference type="Proteomes" id="UP000772434"/>
    </source>
</evidence>
<dbReference type="PANTHER" id="PTHR15715">
    <property type="entry name" value="CENTROSOMAL PROTEIN OF 170 KDA"/>
    <property type="match status" value="1"/>
</dbReference>
<comment type="caution">
    <text evidence="3">The sequence shown here is derived from an EMBL/GenBank/DDBJ whole genome shotgun (WGS) entry which is preliminary data.</text>
</comment>
<reference evidence="3" key="1">
    <citation type="submission" date="2020-11" db="EMBL/GenBank/DDBJ databases">
        <authorList>
            <consortium name="DOE Joint Genome Institute"/>
            <person name="Ahrendt S."/>
            <person name="Riley R."/>
            <person name="Andreopoulos W."/>
            <person name="Labutti K."/>
            <person name="Pangilinan J."/>
            <person name="Ruiz-Duenas F.J."/>
            <person name="Barrasa J.M."/>
            <person name="Sanchez-Garcia M."/>
            <person name="Camarero S."/>
            <person name="Miyauchi S."/>
            <person name="Serrano A."/>
            <person name="Linde D."/>
            <person name="Babiker R."/>
            <person name="Drula E."/>
            <person name="Ayuso-Fernandez I."/>
            <person name="Pacheco R."/>
            <person name="Padilla G."/>
            <person name="Ferreira P."/>
            <person name="Barriuso J."/>
            <person name="Kellner H."/>
            <person name="Castanera R."/>
            <person name="Alfaro M."/>
            <person name="Ramirez L."/>
            <person name="Pisabarro A.G."/>
            <person name="Kuo A."/>
            <person name="Tritt A."/>
            <person name="Lipzen A."/>
            <person name="He G."/>
            <person name="Yan M."/>
            <person name="Ng V."/>
            <person name="Cullen D."/>
            <person name="Martin F."/>
            <person name="Rosso M.-N."/>
            <person name="Henrissat B."/>
            <person name="Hibbett D."/>
            <person name="Martinez A.T."/>
            <person name="Grigoriev I.V."/>
        </authorList>
    </citation>
    <scope>NUCLEOTIDE SEQUENCE</scope>
    <source>
        <strain evidence="3">AH 40177</strain>
    </source>
</reference>
<dbReference type="EMBL" id="JADNRY010000064">
    <property type="protein sequence ID" value="KAF9068192.1"/>
    <property type="molecule type" value="Genomic_DNA"/>
</dbReference>
<dbReference type="InterPro" id="IPR000253">
    <property type="entry name" value="FHA_dom"/>
</dbReference>
<organism evidence="3 4">
    <name type="scientific">Rhodocollybia butyracea</name>
    <dbReference type="NCBI Taxonomy" id="206335"/>
    <lineage>
        <taxon>Eukaryota</taxon>
        <taxon>Fungi</taxon>
        <taxon>Dikarya</taxon>
        <taxon>Basidiomycota</taxon>
        <taxon>Agaricomycotina</taxon>
        <taxon>Agaricomycetes</taxon>
        <taxon>Agaricomycetidae</taxon>
        <taxon>Agaricales</taxon>
        <taxon>Marasmiineae</taxon>
        <taxon>Omphalotaceae</taxon>
        <taxon>Rhodocollybia</taxon>
    </lineage>
</organism>
<dbReference type="Proteomes" id="UP000772434">
    <property type="component" value="Unassembled WGS sequence"/>
</dbReference>
<dbReference type="Gene3D" id="2.60.200.20">
    <property type="match status" value="1"/>
</dbReference>
<dbReference type="InterPro" id="IPR008984">
    <property type="entry name" value="SMAD_FHA_dom_sf"/>
</dbReference>
<dbReference type="SUPFAM" id="SSF49879">
    <property type="entry name" value="SMAD/FHA domain"/>
    <property type="match status" value="1"/>
</dbReference>
<dbReference type="AlphaFoldDB" id="A0A9P5U6V7"/>
<dbReference type="PANTHER" id="PTHR15715:SF37">
    <property type="entry name" value="LD47843P"/>
    <property type="match status" value="1"/>
</dbReference>
<keyword evidence="4" id="KW-1185">Reference proteome</keyword>
<feature type="compositionally biased region" description="Polar residues" evidence="1">
    <location>
        <begin position="59"/>
        <end position="74"/>
    </location>
</feature>
<name>A0A9P5U6V7_9AGAR</name>
<dbReference type="SMART" id="SM00240">
    <property type="entry name" value="FHA"/>
    <property type="match status" value="1"/>
</dbReference>
<dbReference type="InterPro" id="IPR051176">
    <property type="entry name" value="Cent_Immune-Sig_Mod"/>
</dbReference>
<dbReference type="Pfam" id="PF00498">
    <property type="entry name" value="FHA"/>
    <property type="match status" value="1"/>
</dbReference>
<gene>
    <name evidence="3" type="ORF">BDP27DRAFT_840551</name>
</gene>
<protein>
    <recommendedName>
        <fullName evidence="2">FHA domain-containing protein</fullName>
    </recommendedName>
</protein>
<feature type="region of interest" description="Disordered" evidence="1">
    <location>
        <begin position="45"/>
        <end position="74"/>
    </location>
</feature>